<evidence type="ECO:0000313" key="1">
    <source>
        <dbReference type="EMBL" id="KRY76149.1"/>
    </source>
</evidence>
<dbReference type="AlphaFoldDB" id="A0A0V1EQZ0"/>
<accession>A0A0V1EQZ0</accession>
<dbReference type="EMBL" id="JYDR01000013">
    <property type="protein sequence ID" value="KRY76149.1"/>
    <property type="molecule type" value="Genomic_DNA"/>
</dbReference>
<proteinExistence type="predicted"/>
<comment type="caution">
    <text evidence="1">The sequence shown here is derived from an EMBL/GenBank/DDBJ whole genome shotgun (WGS) entry which is preliminary data.</text>
</comment>
<dbReference type="Proteomes" id="UP000054632">
    <property type="component" value="Unassembled WGS sequence"/>
</dbReference>
<gene>
    <name evidence="1" type="primary">FAM200A</name>
    <name evidence="1" type="ORF">T4A_13162</name>
</gene>
<sequence length="123" mass="14535">MPLENFWVKLQAEYPKISSQSLRILVPFISSYLCETVFSSFMALNTQHQNRNILLWKLPWLNATMKQRVALRTLNTYYNKEEACADTDPCLFTLWVPIGSELHNVRLQVPRIFYVSQRVKIRL</sequence>
<organism evidence="1 2">
    <name type="scientific">Trichinella pseudospiralis</name>
    <name type="common">Parasitic roundworm</name>
    <dbReference type="NCBI Taxonomy" id="6337"/>
    <lineage>
        <taxon>Eukaryota</taxon>
        <taxon>Metazoa</taxon>
        <taxon>Ecdysozoa</taxon>
        <taxon>Nematoda</taxon>
        <taxon>Enoplea</taxon>
        <taxon>Dorylaimia</taxon>
        <taxon>Trichinellida</taxon>
        <taxon>Trichinellidae</taxon>
        <taxon>Trichinella</taxon>
    </lineage>
</organism>
<name>A0A0V1EQZ0_TRIPS</name>
<evidence type="ECO:0008006" key="3">
    <source>
        <dbReference type="Google" id="ProtNLM"/>
    </source>
</evidence>
<reference evidence="1 2" key="1">
    <citation type="submission" date="2015-01" db="EMBL/GenBank/DDBJ databases">
        <title>Evolution of Trichinella species and genotypes.</title>
        <authorList>
            <person name="Korhonen P.K."/>
            <person name="Edoardo P."/>
            <person name="Giuseppe L.R."/>
            <person name="Gasser R.B."/>
        </authorList>
    </citation>
    <scope>NUCLEOTIDE SEQUENCE [LARGE SCALE GENOMIC DNA]</scope>
    <source>
        <strain evidence="1">ISS13</strain>
    </source>
</reference>
<evidence type="ECO:0000313" key="2">
    <source>
        <dbReference type="Proteomes" id="UP000054632"/>
    </source>
</evidence>
<protein>
    <recommendedName>
        <fullName evidence="3">SCAN domain-containing protein 3</fullName>
    </recommendedName>
</protein>